<proteinExistence type="inferred from homology"/>
<keyword evidence="4" id="KW-0539">Nucleus</keyword>
<reference evidence="6" key="1">
    <citation type="submission" date="2020-11" db="EMBL/GenBank/DDBJ databases">
        <authorList>
            <person name="Tran Van P."/>
        </authorList>
    </citation>
    <scope>NUCLEOTIDE SEQUENCE</scope>
</reference>
<evidence type="ECO:0000256" key="2">
    <source>
        <dbReference type="ARBA" id="ARBA00010565"/>
    </source>
</evidence>
<sequence length="277" mass="31114">MSDKEVIESGILTEAAWRSEPPKTTFSELQVGPARNSNAKAKNARGEYVSYFNGNGKVAWQDTMVAEVEFLAEKEMVCIIPNFNFDRIFLISGEIGPFRAGLPVKVPIWMAINLRQRQKCRIIPPDWMDVDKLLEVKEIESQSRFFTKMPSEHYMVEARLLLGAAAEDVPRTDEIRTVLKVSRPLGYGHTSDLVAARYMGHENVKTSHFGGCFHKVWQYPRQARSSDSNGDLQCPAFAAQCAGSTLQIAEGITHCFVSFCLEDDRPNYTQLSEGSLL</sequence>
<dbReference type="SUPFAM" id="SSF158573">
    <property type="entry name" value="GINS helical bundle-like"/>
    <property type="match status" value="1"/>
</dbReference>
<feature type="domain" description="DNA replication complex GINS protein PSF2 N-terminal" evidence="5">
    <location>
        <begin position="66"/>
        <end position="123"/>
    </location>
</feature>
<accession>A0A7R9PAS4</accession>
<dbReference type="GO" id="GO:0006260">
    <property type="term" value="P:DNA replication"/>
    <property type="evidence" value="ECO:0007669"/>
    <property type="project" value="UniProtKB-KW"/>
</dbReference>
<dbReference type="GO" id="GO:0000727">
    <property type="term" value="P:double-strand break repair via break-induced replication"/>
    <property type="evidence" value="ECO:0007669"/>
    <property type="project" value="TreeGrafter"/>
</dbReference>
<dbReference type="InterPro" id="IPR036224">
    <property type="entry name" value="GINS_bundle-like_dom_sf"/>
</dbReference>
<dbReference type="AlphaFoldDB" id="A0A7R9PAS4"/>
<protein>
    <submittedName>
        <fullName evidence="6">(California timema) hypothetical protein</fullName>
    </submittedName>
</protein>
<dbReference type="SUPFAM" id="SSF160059">
    <property type="entry name" value="PriA/YqbF domain"/>
    <property type="match status" value="1"/>
</dbReference>
<comment type="subcellular location">
    <subcellularLocation>
        <location evidence="1">Nucleus</location>
    </subcellularLocation>
</comment>
<organism evidence="6">
    <name type="scientific">Timema californicum</name>
    <name type="common">California timema</name>
    <name type="synonym">Walking stick</name>
    <dbReference type="NCBI Taxonomy" id="61474"/>
    <lineage>
        <taxon>Eukaryota</taxon>
        <taxon>Metazoa</taxon>
        <taxon>Ecdysozoa</taxon>
        <taxon>Arthropoda</taxon>
        <taxon>Hexapoda</taxon>
        <taxon>Insecta</taxon>
        <taxon>Pterygota</taxon>
        <taxon>Neoptera</taxon>
        <taxon>Polyneoptera</taxon>
        <taxon>Phasmatodea</taxon>
        <taxon>Timematodea</taxon>
        <taxon>Timematoidea</taxon>
        <taxon>Timematidae</taxon>
        <taxon>Timema</taxon>
    </lineage>
</organism>
<evidence type="ECO:0000256" key="4">
    <source>
        <dbReference type="ARBA" id="ARBA00023242"/>
    </source>
</evidence>
<dbReference type="Gene3D" id="3.40.5.50">
    <property type="match status" value="1"/>
</dbReference>
<dbReference type="Pfam" id="PF25005">
    <property type="entry name" value="PSF2_N"/>
    <property type="match status" value="1"/>
</dbReference>
<dbReference type="InterPro" id="IPR056784">
    <property type="entry name" value="PSF2_N"/>
</dbReference>
<evidence type="ECO:0000313" key="6">
    <source>
        <dbReference type="EMBL" id="CAD7576401.1"/>
    </source>
</evidence>
<dbReference type="Gene3D" id="1.20.58.1020">
    <property type="match status" value="1"/>
</dbReference>
<dbReference type="GO" id="GO:0000811">
    <property type="term" value="C:GINS complex"/>
    <property type="evidence" value="ECO:0007669"/>
    <property type="project" value="TreeGrafter"/>
</dbReference>
<gene>
    <name evidence="6" type="ORF">TCMB3V08_LOCUS8971</name>
</gene>
<dbReference type="CDD" id="cd21694">
    <property type="entry name" value="GINS_B_Psf2"/>
    <property type="match status" value="1"/>
</dbReference>
<keyword evidence="3" id="KW-0235">DNA replication</keyword>
<evidence type="ECO:0000259" key="5">
    <source>
        <dbReference type="Pfam" id="PF25005"/>
    </source>
</evidence>
<dbReference type="EMBL" id="OE184196">
    <property type="protein sequence ID" value="CAD7576401.1"/>
    <property type="molecule type" value="Genomic_DNA"/>
</dbReference>
<evidence type="ECO:0000256" key="3">
    <source>
        <dbReference type="ARBA" id="ARBA00022705"/>
    </source>
</evidence>
<dbReference type="FunFam" id="3.40.5.50:FF:000001">
    <property type="entry name" value="DNA replication complex GINS protein PSF2"/>
    <property type="match status" value="1"/>
</dbReference>
<dbReference type="PANTHER" id="PTHR12772">
    <property type="entry name" value="DNA REPLICATION COMPLEX GINS PROTEIN PSF2"/>
    <property type="match status" value="1"/>
</dbReference>
<dbReference type="PANTHER" id="PTHR12772:SF0">
    <property type="entry name" value="DNA REPLICATION COMPLEX GINS PROTEIN PSF2"/>
    <property type="match status" value="1"/>
</dbReference>
<evidence type="ECO:0000256" key="1">
    <source>
        <dbReference type="ARBA" id="ARBA00004123"/>
    </source>
</evidence>
<name>A0A7R9PAS4_TIMCA</name>
<dbReference type="InterPro" id="IPR007257">
    <property type="entry name" value="GINS_Psf2"/>
</dbReference>
<comment type="similarity">
    <text evidence="2">Belongs to the GINS2/PSF2 family.</text>
</comment>
<dbReference type="CDD" id="cd11712">
    <property type="entry name" value="GINS_A_psf2"/>
    <property type="match status" value="1"/>
</dbReference>